<dbReference type="PANTHER" id="PTHR43336">
    <property type="entry name" value="OXYGEN SENSOR HISTIDINE KINASE RESPONSE REGULATOR DEVS/DOSS"/>
    <property type="match status" value="1"/>
</dbReference>
<dbReference type="GO" id="GO:0016020">
    <property type="term" value="C:membrane"/>
    <property type="evidence" value="ECO:0007669"/>
    <property type="project" value="UniProtKB-SubCell"/>
</dbReference>
<evidence type="ECO:0000313" key="9">
    <source>
        <dbReference type="Proteomes" id="UP000007800"/>
    </source>
</evidence>
<dbReference type="InterPro" id="IPR027359">
    <property type="entry name" value="Volt_channel_dom_sf"/>
</dbReference>
<name>C5KU02_PERM5</name>
<dbReference type="PANTHER" id="PTHR43336:SF3">
    <property type="entry name" value="GUANYLATE CYCLASE DOMAIN-CONTAINING PROTEIN"/>
    <property type="match status" value="1"/>
</dbReference>
<reference evidence="8 9" key="1">
    <citation type="submission" date="2008-07" db="EMBL/GenBank/DDBJ databases">
        <authorList>
            <person name="El-Sayed N."/>
            <person name="Caler E."/>
            <person name="Inman J."/>
            <person name="Amedeo P."/>
            <person name="Hass B."/>
            <person name="Wortman J."/>
        </authorList>
    </citation>
    <scope>NUCLEOTIDE SEQUENCE [LARGE SCALE GENOMIC DNA]</scope>
    <source>
        <strain evidence="9">ATCC 50983 / TXsc</strain>
    </source>
</reference>
<dbReference type="InParanoid" id="C5KU02"/>
<keyword evidence="9" id="KW-1185">Reference proteome</keyword>
<accession>C5KU02</accession>
<dbReference type="Proteomes" id="UP000007800">
    <property type="component" value="Unassembled WGS sequence"/>
</dbReference>
<dbReference type="EMBL" id="GG676180">
    <property type="protein sequence ID" value="EER12044.1"/>
    <property type="molecule type" value="Genomic_DNA"/>
</dbReference>
<dbReference type="RefSeq" id="XP_002780249.1">
    <property type="nucleotide sequence ID" value="XM_002780203.1"/>
</dbReference>
<organism evidence="9">
    <name type="scientific">Perkinsus marinus (strain ATCC 50983 / TXsc)</name>
    <dbReference type="NCBI Taxonomy" id="423536"/>
    <lineage>
        <taxon>Eukaryota</taxon>
        <taxon>Sar</taxon>
        <taxon>Alveolata</taxon>
        <taxon>Perkinsozoa</taxon>
        <taxon>Perkinsea</taxon>
        <taxon>Perkinsida</taxon>
        <taxon>Perkinsidae</taxon>
        <taxon>Perkinsus</taxon>
    </lineage>
</organism>
<evidence type="ECO:0000256" key="2">
    <source>
        <dbReference type="ARBA" id="ARBA00022692"/>
    </source>
</evidence>
<dbReference type="GO" id="GO:0005216">
    <property type="term" value="F:monoatomic ion channel activity"/>
    <property type="evidence" value="ECO:0007669"/>
    <property type="project" value="InterPro"/>
</dbReference>
<feature type="region of interest" description="Disordered" evidence="5">
    <location>
        <begin position="191"/>
        <end position="213"/>
    </location>
</feature>
<keyword evidence="3 6" id="KW-1133">Transmembrane helix</keyword>
<gene>
    <name evidence="8" type="ORF">Pmar_PMAR019150</name>
</gene>
<evidence type="ECO:0000256" key="1">
    <source>
        <dbReference type="ARBA" id="ARBA00004141"/>
    </source>
</evidence>
<feature type="domain" description="Ion transport" evidence="7">
    <location>
        <begin position="59"/>
        <end position="177"/>
    </location>
</feature>
<proteinExistence type="predicted"/>
<dbReference type="AlphaFoldDB" id="C5KU02"/>
<comment type="subcellular location">
    <subcellularLocation>
        <location evidence="1">Membrane</location>
        <topology evidence="1">Multi-pass membrane protein</topology>
    </subcellularLocation>
</comment>
<evidence type="ECO:0000259" key="7">
    <source>
        <dbReference type="Pfam" id="PF00520"/>
    </source>
</evidence>
<dbReference type="Gene3D" id="1.20.120.350">
    <property type="entry name" value="Voltage-gated potassium channels. Chain C"/>
    <property type="match status" value="1"/>
</dbReference>
<evidence type="ECO:0000256" key="5">
    <source>
        <dbReference type="SAM" id="MobiDB-lite"/>
    </source>
</evidence>
<feature type="transmembrane region" description="Helical" evidence="6">
    <location>
        <begin position="235"/>
        <end position="253"/>
    </location>
</feature>
<feature type="transmembrane region" description="Helical" evidence="6">
    <location>
        <begin position="273"/>
        <end position="291"/>
    </location>
</feature>
<evidence type="ECO:0000256" key="4">
    <source>
        <dbReference type="ARBA" id="ARBA00023136"/>
    </source>
</evidence>
<keyword evidence="2 6" id="KW-0812">Transmembrane</keyword>
<keyword evidence="4 6" id="KW-0472">Membrane</keyword>
<dbReference type="GeneID" id="9060957"/>
<dbReference type="InterPro" id="IPR005821">
    <property type="entry name" value="Ion_trans_dom"/>
</dbReference>
<protein>
    <recommendedName>
        <fullName evidence="7">Ion transport domain-containing protein</fullName>
    </recommendedName>
</protein>
<evidence type="ECO:0000313" key="8">
    <source>
        <dbReference type="EMBL" id="EER12044.1"/>
    </source>
</evidence>
<evidence type="ECO:0000256" key="3">
    <source>
        <dbReference type="ARBA" id="ARBA00022989"/>
    </source>
</evidence>
<feature type="transmembrane region" description="Helical" evidence="6">
    <location>
        <begin position="82"/>
        <end position="103"/>
    </location>
</feature>
<feature type="transmembrane region" description="Helical" evidence="6">
    <location>
        <begin position="109"/>
        <end position="131"/>
    </location>
</feature>
<sequence length="430" mass="47954">MEFHDYPVLREEATDNINEINNKVDDESNISSSKKTKRLLGLLRDRPPLKTTIKFVTAVTTIYALFGDDIRVSSTSQSADNIFDIFTTISLFIFTIEITAASIGKKGYLWSFFFFLDLLSTASLLLDLTFFAENFFENSGDTGVTRVGRASRAGSRAARVVRMIRLIRLLRIVKLYKVALGRKKEEKKMEILEKNDKKRTSTQSDLSSVEEKGDENFRDESRVGKKLSELTTRKVILLVLAMLFVLPQFEITGHFEEMETSPQPFTKASAVRNIIQTIFICLILGGGALFFSKDANDLVLRPIERMAEKMEKLRIVEPLETVILEKTIIKIGGLLAVGFGEAGAEVISHNIRGGSAAVNPMVAGSRVEAILGFCDIRQFNIATEVLQDDIMIFVNQPYVATSLTDPSVRDCGRELNGVRNGDLSKNSLVA</sequence>
<dbReference type="OrthoDB" id="60033at2759"/>
<dbReference type="Pfam" id="PF00520">
    <property type="entry name" value="Ion_trans"/>
    <property type="match status" value="1"/>
</dbReference>
<dbReference type="FunCoup" id="C5KU02">
    <property type="interactions" value="1"/>
</dbReference>
<evidence type="ECO:0000256" key="6">
    <source>
        <dbReference type="SAM" id="Phobius"/>
    </source>
</evidence>